<gene>
    <name evidence="1" type="ORF">LKD37_13910</name>
</gene>
<reference evidence="1" key="1">
    <citation type="submission" date="2021-10" db="EMBL/GenBank/DDBJ databases">
        <title>Anaerobic single-cell dispensing facilitates the cultivation of human gut bacteria.</title>
        <authorList>
            <person name="Afrizal A."/>
        </authorList>
    </citation>
    <scope>NUCLEOTIDE SEQUENCE</scope>
    <source>
        <strain evidence="1">CLA-AA-H272</strain>
    </source>
</reference>
<dbReference type="EMBL" id="JAJEPW010000056">
    <property type="protein sequence ID" value="MCC2130594.1"/>
    <property type="molecule type" value="Genomic_DNA"/>
</dbReference>
<organism evidence="1 2">
    <name type="scientific">Brotocaccenecus cirricatena</name>
    <dbReference type="NCBI Taxonomy" id="3064195"/>
    <lineage>
        <taxon>Bacteria</taxon>
        <taxon>Bacillati</taxon>
        <taxon>Bacillota</taxon>
        <taxon>Clostridia</taxon>
        <taxon>Eubacteriales</taxon>
        <taxon>Oscillospiraceae</taxon>
        <taxon>Brotocaccenecus</taxon>
    </lineage>
</organism>
<accession>A0AAE3DGQ2</accession>
<proteinExistence type="predicted"/>
<dbReference type="RefSeq" id="WP_302929750.1">
    <property type="nucleotide sequence ID" value="NZ_JAJEPW010000056.1"/>
</dbReference>
<comment type="caution">
    <text evidence="1">The sequence shown here is derived from an EMBL/GenBank/DDBJ whole genome shotgun (WGS) entry which is preliminary data.</text>
</comment>
<protein>
    <submittedName>
        <fullName evidence="1">Uncharacterized protein</fullName>
    </submittedName>
</protein>
<dbReference type="AlphaFoldDB" id="A0AAE3DGQ2"/>
<sequence>MYDTIHTPDYFSDLQYLTNGAAQGAAGDVPLPGLAQLLLFTLSIHGNTRPAQYGIAYKKSQCFLAIILITEVFTSLSECGMVKASTYAR</sequence>
<keyword evidence="2" id="KW-1185">Reference proteome</keyword>
<evidence type="ECO:0000313" key="2">
    <source>
        <dbReference type="Proteomes" id="UP001199319"/>
    </source>
</evidence>
<name>A0AAE3DGQ2_9FIRM</name>
<evidence type="ECO:0000313" key="1">
    <source>
        <dbReference type="EMBL" id="MCC2130594.1"/>
    </source>
</evidence>
<dbReference type="Proteomes" id="UP001199319">
    <property type="component" value="Unassembled WGS sequence"/>
</dbReference>